<protein>
    <submittedName>
        <fullName evidence="1">Uncharacterized protein</fullName>
    </submittedName>
</protein>
<sequence length="106" mass="11377">MNPSRDAESRIARSEALARTWDCRPGTLYVDAAGPVSRVGTAAVATSDGSKIVTQASFRVSCATEYKEVAITLALTCNPKATIISDSQGAVRNFAQVPWGRWRPGY</sequence>
<comment type="caution">
    <text evidence="1">The sequence shown here is derived from an EMBL/GenBank/DDBJ whole genome shotgun (WGS) entry which is preliminary data.</text>
</comment>
<proteinExistence type="predicted"/>
<dbReference type="Proteomes" id="UP000805193">
    <property type="component" value="Unassembled WGS sequence"/>
</dbReference>
<organism evidence="1 2">
    <name type="scientific">Ixodes persulcatus</name>
    <name type="common">Taiga tick</name>
    <dbReference type="NCBI Taxonomy" id="34615"/>
    <lineage>
        <taxon>Eukaryota</taxon>
        <taxon>Metazoa</taxon>
        <taxon>Ecdysozoa</taxon>
        <taxon>Arthropoda</taxon>
        <taxon>Chelicerata</taxon>
        <taxon>Arachnida</taxon>
        <taxon>Acari</taxon>
        <taxon>Parasitiformes</taxon>
        <taxon>Ixodida</taxon>
        <taxon>Ixodoidea</taxon>
        <taxon>Ixodidae</taxon>
        <taxon>Ixodinae</taxon>
        <taxon>Ixodes</taxon>
    </lineage>
</organism>
<evidence type="ECO:0000313" key="1">
    <source>
        <dbReference type="EMBL" id="KAG0442076.1"/>
    </source>
</evidence>
<gene>
    <name evidence="1" type="ORF">HPB47_015784</name>
</gene>
<keyword evidence="2" id="KW-1185">Reference proteome</keyword>
<dbReference type="EMBL" id="JABSTQ010004469">
    <property type="protein sequence ID" value="KAG0442076.1"/>
    <property type="molecule type" value="Genomic_DNA"/>
</dbReference>
<name>A0AC60QSM5_IXOPE</name>
<evidence type="ECO:0000313" key="2">
    <source>
        <dbReference type="Proteomes" id="UP000805193"/>
    </source>
</evidence>
<reference evidence="1 2" key="1">
    <citation type="journal article" date="2020" name="Cell">
        <title>Large-Scale Comparative Analyses of Tick Genomes Elucidate Their Genetic Diversity and Vector Capacities.</title>
        <authorList>
            <consortium name="Tick Genome and Microbiome Consortium (TIGMIC)"/>
            <person name="Jia N."/>
            <person name="Wang J."/>
            <person name="Shi W."/>
            <person name="Du L."/>
            <person name="Sun Y."/>
            <person name="Zhan W."/>
            <person name="Jiang J.F."/>
            <person name="Wang Q."/>
            <person name="Zhang B."/>
            <person name="Ji P."/>
            <person name="Bell-Sakyi L."/>
            <person name="Cui X.M."/>
            <person name="Yuan T.T."/>
            <person name="Jiang B.G."/>
            <person name="Yang W.F."/>
            <person name="Lam T.T."/>
            <person name="Chang Q.C."/>
            <person name="Ding S.J."/>
            <person name="Wang X.J."/>
            <person name="Zhu J.G."/>
            <person name="Ruan X.D."/>
            <person name="Zhao L."/>
            <person name="Wei J.T."/>
            <person name="Ye R.Z."/>
            <person name="Que T.C."/>
            <person name="Du C.H."/>
            <person name="Zhou Y.H."/>
            <person name="Cheng J.X."/>
            <person name="Dai P.F."/>
            <person name="Guo W.B."/>
            <person name="Han X.H."/>
            <person name="Huang E.J."/>
            <person name="Li L.F."/>
            <person name="Wei W."/>
            <person name="Gao Y.C."/>
            <person name="Liu J.Z."/>
            <person name="Shao H.Z."/>
            <person name="Wang X."/>
            <person name="Wang C.C."/>
            <person name="Yang T.C."/>
            <person name="Huo Q.B."/>
            <person name="Li W."/>
            <person name="Chen H.Y."/>
            <person name="Chen S.E."/>
            <person name="Zhou L.G."/>
            <person name="Ni X.B."/>
            <person name="Tian J.H."/>
            <person name="Sheng Y."/>
            <person name="Liu T."/>
            <person name="Pan Y.S."/>
            <person name="Xia L.Y."/>
            <person name="Li J."/>
            <person name="Zhao F."/>
            <person name="Cao W.C."/>
        </authorList>
    </citation>
    <scope>NUCLEOTIDE SEQUENCE [LARGE SCALE GENOMIC DNA]</scope>
    <source>
        <strain evidence="1">Iper-2018</strain>
    </source>
</reference>
<accession>A0AC60QSM5</accession>